<dbReference type="AlphaFoldDB" id="A0A1B4FF94"/>
<dbReference type="Proteomes" id="UP000062519">
    <property type="component" value="Chromosome 1"/>
</dbReference>
<reference evidence="1 2" key="1">
    <citation type="submission" date="2015-12" db="EMBL/GenBank/DDBJ databases">
        <title>Diversity of Burkholderia near neighbor genomes.</title>
        <authorList>
            <person name="Sahl J."/>
            <person name="Wagner D."/>
            <person name="Keim P."/>
        </authorList>
    </citation>
    <scope>NUCLEOTIDE SEQUENCE [LARGE SCALE GENOMIC DNA]</scope>
    <source>
        <strain evidence="1 2">BDU6</strain>
    </source>
</reference>
<proteinExistence type="predicted"/>
<keyword evidence="2" id="KW-1185">Reference proteome</keyword>
<evidence type="ECO:0000313" key="2">
    <source>
        <dbReference type="Proteomes" id="UP000062519"/>
    </source>
</evidence>
<evidence type="ECO:0000313" key="1">
    <source>
        <dbReference type="EMBL" id="AOJ02377.1"/>
    </source>
</evidence>
<organism evidence="1 2">
    <name type="scientific">Burkholderia mayonis</name>
    <dbReference type="NCBI Taxonomy" id="1385591"/>
    <lineage>
        <taxon>Bacteria</taxon>
        <taxon>Pseudomonadati</taxon>
        <taxon>Pseudomonadota</taxon>
        <taxon>Betaproteobacteria</taxon>
        <taxon>Burkholderiales</taxon>
        <taxon>Burkholderiaceae</taxon>
        <taxon>Burkholderia</taxon>
        <taxon>pseudomallei group</taxon>
    </lineage>
</organism>
<gene>
    <name evidence="1" type="ORF">WS70_11495</name>
</gene>
<name>A0A1B4FF94_9BURK</name>
<sequence length="62" mass="6498">MNVQHERIAGLCTQLKLDCVARDRGSLAQHAATRDASLADSLGSVHILTSGPKAQASEAKAK</sequence>
<dbReference type="KEGG" id="buu:WS70_11495"/>
<dbReference type="EMBL" id="CP013386">
    <property type="protein sequence ID" value="AOJ02377.1"/>
    <property type="molecule type" value="Genomic_DNA"/>
</dbReference>
<accession>A0A1B4FF94</accession>
<protein>
    <submittedName>
        <fullName evidence="1">Uncharacterized protein</fullName>
    </submittedName>
</protein>